<accession>A0A8H3L1U9</accession>
<comment type="caution">
    <text evidence="2">The sequence shown here is derived from an EMBL/GenBank/DDBJ whole genome shotgun (WGS) entry which is preliminary data.</text>
</comment>
<sequence length="119" mass="13560">MRNEKIRLELYLQNQTVDSADNARGLPIGREVAIRYLRGYWYIAGGRSTNIAVNAPNANNSTTMVVGSIHFDQAIWWLKIQHKRDRILDPLVSQRASKDIYDSSPVPTSQQIADLQKSY</sequence>
<gene>
    <name evidence="2" type="ORF">RCL2_000589900</name>
</gene>
<dbReference type="OrthoDB" id="10569816at2759"/>
<organism evidence="2 3">
    <name type="scientific">Rhizophagus clarus</name>
    <dbReference type="NCBI Taxonomy" id="94130"/>
    <lineage>
        <taxon>Eukaryota</taxon>
        <taxon>Fungi</taxon>
        <taxon>Fungi incertae sedis</taxon>
        <taxon>Mucoromycota</taxon>
        <taxon>Glomeromycotina</taxon>
        <taxon>Glomeromycetes</taxon>
        <taxon>Glomerales</taxon>
        <taxon>Glomeraceae</taxon>
        <taxon>Rhizophagus</taxon>
    </lineage>
</organism>
<feature type="compositionally biased region" description="Polar residues" evidence="1">
    <location>
        <begin position="105"/>
        <end position="119"/>
    </location>
</feature>
<dbReference type="AlphaFoldDB" id="A0A8H3L1U9"/>
<proteinExistence type="predicted"/>
<feature type="region of interest" description="Disordered" evidence="1">
    <location>
        <begin position="100"/>
        <end position="119"/>
    </location>
</feature>
<dbReference type="EMBL" id="BLAL01000040">
    <property type="protein sequence ID" value="GES78581.1"/>
    <property type="molecule type" value="Genomic_DNA"/>
</dbReference>
<evidence type="ECO:0000313" key="3">
    <source>
        <dbReference type="Proteomes" id="UP000615446"/>
    </source>
</evidence>
<name>A0A8H3L1U9_9GLOM</name>
<evidence type="ECO:0000256" key="1">
    <source>
        <dbReference type="SAM" id="MobiDB-lite"/>
    </source>
</evidence>
<reference evidence="2" key="1">
    <citation type="submission" date="2019-10" db="EMBL/GenBank/DDBJ databases">
        <title>Conservation and host-specific expression of non-tandemly repeated heterogenous ribosome RNA gene in arbuscular mycorrhizal fungi.</title>
        <authorList>
            <person name="Maeda T."/>
            <person name="Kobayashi Y."/>
            <person name="Nakagawa T."/>
            <person name="Ezawa T."/>
            <person name="Yamaguchi K."/>
            <person name="Bino T."/>
            <person name="Nishimoto Y."/>
            <person name="Shigenobu S."/>
            <person name="Kawaguchi M."/>
        </authorList>
    </citation>
    <scope>NUCLEOTIDE SEQUENCE</scope>
    <source>
        <strain evidence="2">HR1</strain>
    </source>
</reference>
<evidence type="ECO:0000313" key="2">
    <source>
        <dbReference type="EMBL" id="GES78581.1"/>
    </source>
</evidence>
<protein>
    <submittedName>
        <fullName evidence="2">Uncharacterized protein</fullName>
    </submittedName>
</protein>
<dbReference type="Proteomes" id="UP000615446">
    <property type="component" value="Unassembled WGS sequence"/>
</dbReference>